<evidence type="ECO:0000313" key="3">
    <source>
        <dbReference type="Proteomes" id="UP000189059"/>
    </source>
</evidence>
<evidence type="ECO:0000313" key="1">
    <source>
        <dbReference type="EMBL" id="ANY71744.1"/>
    </source>
</evidence>
<dbReference type="KEGG" id="pib:BBD41_03615"/>
<organism evidence="1">
    <name type="scientific">Paenibacillus ihbetae</name>
    <dbReference type="NCBI Taxonomy" id="1870820"/>
    <lineage>
        <taxon>Bacteria</taxon>
        <taxon>Bacillati</taxon>
        <taxon>Bacillota</taxon>
        <taxon>Bacilli</taxon>
        <taxon>Bacillales</taxon>
        <taxon>Paenibacillaceae</taxon>
        <taxon>Paenibacillus</taxon>
    </lineage>
</organism>
<sequence>MNTYPTQQQMLFQCDHHMAHSMKKHKENAHAALKKAMKHKVRVETMDDEVFEGVVVNVDAKYVYIQIEQEGSRGFYPGYPYPRPPFAPYPYNPYYSNVILPLALFDLLAVSLLW</sequence>
<dbReference type="GeneID" id="48307305"/>
<keyword evidence="3" id="KW-1185">Reference proteome</keyword>
<gene>
    <name evidence="2" type="ORF">BBD40_03050</name>
    <name evidence="1" type="ORF">BBD41_03615</name>
</gene>
<dbReference type="EMBL" id="MRVI01000001">
    <property type="protein sequence ID" value="OOC60951.1"/>
    <property type="molecule type" value="Genomic_DNA"/>
</dbReference>
<reference evidence="2 3" key="2">
    <citation type="submission" date="2016-12" db="EMBL/GenBank/DDBJ databases">
        <title>Genome sequencing and description of Paenibacillus sp. nov. from high altitude lake in the Indian Trans- Himalayas.</title>
        <authorList>
            <person name="Kiran S."/>
            <person name="Swarnkar M.K."/>
            <person name="Rana A."/>
            <person name="Tewari R."/>
            <person name="Gulati A."/>
        </authorList>
    </citation>
    <scope>NUCLEOTIDE SEQUENCE [LARGE SCALE GENOMIC DNA]</scope>
    <source>
        <strain evidence="2 3">IHBB 9951</strain>
    </source>
</reference>
<name>A0A1B2DVK8_9BACL</name>
<dbReference type="AlphaFoldDB" id="A0A1B2DVK8"/>
<dbReference type="OrthoDB" id="2666278at2"/>
<dbReference type="RefSeq" id="WP_077565510.1">
    <property type="nucleotide sequence ID" value="NZ_CP016809.1"/>
</dbReference>
<proteinExistence type="predicted"/>
<reference evidence="1" key="1">
    <citation type="submission" date="2016-08" db="EMBL/GenBank/DDBJ databases">
        <title>Complete Genome Seqeunce of Paenibacillus sp. nov. IHBB 9852 from high altitute lake of Indian trans-Himalayas.</title>
        <authorList>
            <person name="Kiran S."/>
            <person name="Swarnkar M.K."/>
            <person name="Rana A."/>
            <person name="Tewari R."/>
            <person name="Gulati A."/>
        </authorList>
    </citation>
    <scope>NUCLEOTIDE SEQUENCE [LARGE SCALE GENOMIC DNA]</scope>
    <source>
        <strain evidence="1">IHBB 9852</strain>
    </source>
</reference>
<evidence type="ECO:0000313" key="2">
    <source>
        <dbReference type="EMBL" id="OOC60951.1"/>
    </source>
</evidence>
<protein>
    <submittedName>
        <fullName evidence="1">Uncharacterized protein</fullName>
    </submittedName>
</protein>
<dbReference type="Proteomes" id="UP000189059">
    <property type="component" value="Unassembled WGS sequence"/>
</dbReference>
<dbReference type="EMBL" id="CP016809">
    <property type="protein sequence ID" value="ANY71744.1"/>
    <property type="molecule type" value="Genomic_DNA"/>
</dbReference>
<accession>A0A1B2DVK8</accession>